<dbReference type="PANTHER" id="PTHR21310">
    <property type="entry name" value="AMINOGLYCOSIDE PHOSPHOTRANSFERASE-RELATED-RELATED"/>
    <property type="match status" value="1"/>
</dbReference>
<dbReference type="EMBL" id="CAFBOL010000017">
    <property type="protein sequence ID" value="CAB4983504.1"/>
    <property type="molecule type" value="Genomic_DNA"/>
</dbReference>
<dbReference type="InterPro" id="IPR011009">
    <property type="entry name" value="Kinase-like_dom_sf"/>
</dbReference>
<evidence type="ECO:0000259" key="1">
    <source>
        <dbReference type="Pfam" id="PF01636"/>
    </source>
</evidence>
<dbReference type="InterPro" id="IPR051678">
    <property type="entry name" value="AGP_Transferase"/>
</dbReference>
<accession>A0A6J6A9Z1</accession>
<evidence type="ECO:0000313" key="3">
    <source>
        <dbReference type="EMBL" id="CAB4746365.1"/>
    </source>
</evidence>
<dbReference type="EMBL" id="CAFBMT010000001">
    <property type="protein sequence ID" value="CAB4908792.1"/>
    <property type="molecule type" value="Genomic_DNA"/>
</dbReference>
<evidence type="ECO:0000313" key="2">
    <source>
        <dbReference type="EMBL" id="CAB4364776.1"/>
    </source>
</evidence>
<evidence type="ECO:0000313" key="6">
    <source>
        <dbReference type="EMBL" id="CAB4983504.1"/>
    </source>
</evidence>
<name>A0A6J6A9Z1_9ZZZZ</name>
<reference evidence="2" key="1">
    <citation type="submission" date="2020-05" db="EMBL/GenBank/DDBJ databases">
        <authorList>
            <person name="Chiriac C."/>
            <person name="Salcher M."/>
            <person name="Ghai R."/>
            <person name="Kavagutti S V."/>
        </authorList>
    </citation>
    <scope>NUCLEOTIDE SEQUENCE</scope>
</reference>
<dbReference type="EMBL" id="CAEZYF010000033">
    <property type="protein sequence ID" value="CAB4746365.1"/>
    <property type="molecule type" value="Genomic_DNA"/>
</dbReference>
<dbReference type="Pfam" id="PF01636">
    <property type="entry name" value="APH"/>
    <property type="match status" value="1"/>
</dbReference>
<dbReference type="InterPro" id="IPR041726">
    <property type="entry name" value="ACAD10_11_N"/>
</dbReference>
<sequence>MDDLTAALREVLGGSTITSLTRLSGGASRDTFRFEADGRPLIVQRQRGGYERDMAVEATALRLAAAAGVPVAEVVAASTDPSALGASYLVVSAVEGETIARKILRDAEFDSARVALPGQFGAALARLHSADVAGLGDFPAGDPLDTYRAVLDEVGQPHPALELAYRWLQQHRPVSLPVALVHGDFRLGNVIVGPEGLRAVIDWELAHLGDPMEDLGWLCVKAWRFGGTLPVAGVGTREQLIAAYQQAGGEAVDSEVVHWWEVFGTWKWGIICITQALGHTSGVSRSHELAAIGRRVCENEHDLFLALEGRW</sequence>
<dbReference type="EMBL" id="CAESGF010000018">
    <property type="protein sequence ID" value="CAB4364776.1"/>
    <property type="molecule type" value="Genomic_DNA"/>
</dbReference>
<dbReference type="Gene3D" id="3.30.200.20">
    <property type="entry name" value="Phosphorylase Kinase, domain 1"/>
    <property type="match status" value="1"/>
</dbReference>
<organism evidence="2">
    <name type="scientific">freshwater metagenome</name>
    <dbReference type="NCBI Taxonomy" id="449393"/>
    <lineage>
        <taxon>unclassified sequences</taxon>
        <taxon>metagenomes</taxon>
        <taxon>ecological metagenomes</taxon>
    </lineage>
</organism>
<evidence type="ECO:0000313" key="4">
    <source>
        <dbReference type="EMBL" id="CAB4848070.1"/>
    </source>
</evidence>
<protein>
    <submittedName>
        <fullName evidence="2">Unannotated protein</fullName>
    </submittedName>
</protein>
<dbReference type="SUPFAM" id="SSF56112">
    <property type="entry name" value="Protein kinase-like (PK-like)"/>
    <property type="match status" value="1"/>
</dbReference>
<dbReference type="PANTHER" id="PTHR21310:SF57">
    <property type="entry name" value="BLR2944 PROTEIN"/>
    <property type="match status" value="1"/>
</dbReference>
<dbReference type="EMBL" id="CAFBIY010000023">
    <property type="protein sequence ID" value="CAB4848070.1"/>
    <property type="molecule type" value="Genomic_DNA"/>
</dbReference>
<evidence type="ECO:0000313" key="5">
    <source>
        <dbReference type="EMBL" id="CAB4908792.1"/>
    </source>
</evidence>
<dbReference type="AlphaFoldDB" id="A0A6J6A9Z1"/>
<dbReference type="CDD" id="cd05154">
    <property type="entry name" value="ACAD10_11_N-like"/>
    <property type="match status" value="1"/>
</dbReference>
<feature type="domain" description="Aminoglycoside phosphotransferase" evidence="1">
    <location>
        <begin position="20"/>
        <end position="244"/>
    </location>
</feature>
<dbReference type="InterPro" id="IPR002575">
    <property type="entry name" value="Aminoglycoside_PTrfase"/>
</dbReference>
<proteinExistence type="predicted"/>
<gene>
    <name evidence="3" type="ORF">UFOPK2656_03256</name>
    <name evidence="4" type="ORF">UFOPK3267_00619</name>
    <name evidence="5" type="ORF">UFOPK3651_00006</name>
    <name evidence="6" type="ORF">UFOPK3931_00958</name>
    <name evidence="2" type="ORF">UFOPK4189_02536</name>
</gene>
<dbReference type="Gene3D" id="3.90.1200.10">
    <property type="match status" value="1"/>
</dbReference>